<dbReference type="InterPro" id="IPR003660">
    <property type="entry name" value="HAMP_dom"/>
</dbReference>
<dbReference type="InterPro" id="IPR004089">
    <property type="entry name" value="MCPsignal_dom"/>
</dbReference>
<evidence type="ECO:0000256" key="1">
    <source>
        <dbReference type="ARBA" id="ARBA00022500"/>
    </source>
</evidence>
<evidence type="ECO:0000256" key="2">
    <source>
        <dbReference type="ARBA" id="ARBA00029447"/>
    </source>
</evidence>
<feature type="compositionally biased region" description="Basic and acidic residues" evidence="4">
    <location>
        <begin position="748"/>
        <end position="820"/>
    </location>
</feature>
<dbReference type="Gene3D" id="1.10.287.950">
    <property type="entry name" value="Methyl-accepting chemotaxis protein"/>
    <property type="match status" value="1"/>
</dbReference>
<comment type="similarity">
    <text evidence="2">Belongs to the methyl-accepting chemotaxis (MCP) protein family.</text>
</comment>
<dbReference type="GO" id="GO:0006935">
    <property type="term" value="P:chemotaxis"/>
    <property type="evidence" value="ECO:0007669"/>
    <property type="project" value="UniProtKB-KW"/>
</dbReference>
<keyword evidence="5" id="KW-0472">Membrane</keyword>
<dbReference type="SMART" id="SM00304">
    <property type="entry name" value="HAMP"/>
    <property type="match status" value="2"/>
</dbReference>
<comment type="caution">
    <text evidence="8">The sequence shown here is derived from an EMBL/GenBank/DDBJ whole genome shotgun (WGS) entry which is preliminary data.</text>
</comment>
<keyword evidence="1" id="KW-0145">Chemotaxis</keyword>
<dbReference type="GO" id="GO:0005886">
    <property type="term" value="C:plasma membrane"/>
    <property type="evidence" value="ECO:0007669"/>
    <property type="project" value="TreeGrafter"/>
</dbReference>
<feature type="transmembrane region" description="Helical" evidence="5">
    <location>
        <begin position="21"/>
        <end position="41"/>
    </location>
</feature>
<organism evidence="8 9">
    <name type="scientific">Oribacterium asaccharolyticum ACB7</name>
    <dbReference type="NCBI Taxonomy" id="796944"/>
    <lineage>
        <taxon>Bacteria</taxon>
        <taxon>Bacillati</taxon>
        <taxon>Bacillota</taxon>
        <taxon>Clostridia</taxon>
        <taxon>Lachnospirales</taxon>
        <taxon>Lachnospiraceae</taxon>
        <taxon>Oribacterium</taxon>
    </lineage>
</organism>
<evidence type="ECO:0000313" key="8">
    <source>
        <dbReference type="EMBL" id="EHL13644.1"/>
    </source>
</evidence>
<evidence type="ECO:0000313" key="9">
    <source>
        <dbReference type="Proteomes" id="UP000003527"/>
    </source>
</evidence>
<evidence type="ECO:0000259" key="7">
    <source>
        <dbReference type="PROSITE" id="PS50885"/>
    </source>
</evidence>
<dbReference type="SMART" id="SM00283">
    <property type="entry name" value="MA"/>
    <property type="match status" value="1"/>
</dbReference>
<dbReference type="Pfam" id="PF22673">
    <property type="entry name" value="MCP-like_PDC_1"/>
    <property type="match status" value="1"/>
</dbReference>
<evidence type="ECO:0008006" key="10">
    <source>
        <dbReference type="Google" id="ProtNLM"/>
    </source>
</evidence>
<evidence type="ECO:0000256" key="3">
    <source>
        <dbReference type="PROSITE-ProRule" id="PRU00284"/>
    </source>
</evidence>
<dbReference type="PANTHER" id="PTHR43531:SF11">
    <property type="entry name" value="METHYL-ACCEPTING CHEMOTAXIS PROTEIN 3"/>
    <property type="match status" value="1"/>
</dbReference>
<name>G9WSQ7_9FIRM</name>
<dbReference type="HOGENOM" id="CLU_000445_107_12_9"/>
<reference evidence="8 9" key="1">
    <citation type="submission" date="2011-08" db="EMBL/GenBank/DDBJ databases">
        <title>The Genome Sequence of Oribacterium sp. ACB7.</title>
        <authorList>
            <consortium name="The Broad Institute Genome Sequencing Platform"/>
            <person name="Earl A."/>
            <person name="Ward D."/>
            <person name="Feldgarden M."/>
            <person name="Gevers D."/>
            <person name="Sizova M."/>
            <person name="Hazen A."/>
            <person name="Epstein S."/>
            <person name="Young S.K."/>
            <person name="Zeng Q."/>
            <person name="Gargeya S."/>
            <person name="Fitzgerald M."/>
            <person name="Haas B."/>
            <person name="Abouelleil A."/>
            <person name="Alvarado L."/>
            <person name="Arachchi H.M."/>
            <person name="Berlin A."/>
            <person name="Brown A."/>
            <person name="Chapman S.B."/>
            <person name="Chen Z."/>
            <person name="Dunbar C."/>
            <person name="Freedman E."/>
            <person name="Gearin G."/>
            <person name="Gellesch M."/>
            <person name="Goldberg J."/>
            <person name="Griggs A."/>
            <person name="Gujja S."/>
            <person name="Heiman D."/>
            <person name="Howarth C."/>
            <person name="Larson L."/>
            <person name="Lui A."/>
            <person name="MacDonald P.J.P."/>
            <person name="Montmayeur A."/>
            <person name="Murphy C."/>
            <person name="Neiman D."/>
            <person name="Pearson M."/>
            <person name="Priest M."/>
            <person name="Roberts A."/>
            <person name="Saif S."/>
            <person name="Shea T."/>
            <person name="Shenoy N."/>
            <person name="Sisk P."/>
            <person name="Stolte C."/>
            <person name="Sykes S."/>
            <person name="Wortman J."/>
            <person name="Nusbaum C."/>
            <person name="Birren B."/>
        </authorList>
    </citation>
    <scope>NUCLEOTIDE SEQUENCE [LARGE SCALE GENOMIC DNA]</scope>
    <source>
        <strain evidence="8 9">ACB7</strain>
    </source>
</reference>
<accession>G9WSQ7</accession>
<dbReference type="SUPFAM" id="SSF58104">
    <property type="entry name" value="Methyl-accepting chemotaxis protein (MCP) signaling domain"/>
    <property type="match status" value="1"/>
</dbReference>
<sequence>MKEQKISRKNSGKTMQLSTRMSLTLGLFSTFVLVVFGYTMIHLSKQYISKSIDGNMTDKAYMAFNDVDNIIVKADILAKSIRDGISSTYEGAGSGESEVWNIVTTDGTAVRTEPTELGTFRSRVRNVPVSKSQYVVEGSLLNSLFSAINSNDDVSGVGVYFAPDGFIKGASDYSLYITKEGAKERKLETTDASYQESENYKTLQETKTKVIRTIPENADQHIFSVEEPILVKDEFKGFVKVDITLDSFEILHQEDERFPSLSVSLADNNGIMLYSMQKENIGKEFKDTVSEKSYEDISKGMERARTFTLMTGGGKEGRVRRFLTPIEIGGNDWWIMVDLSGQEYDKARNELIVISTILTILGVILLASVTHILIKRALKPLKKISEAGLLVSQGNFDVSISYQKKDEIGDLSESMIEIMDRIRSIIADLQEKLAELAKGNYRVDMSDEKYYQGAYYPLLNSLREISKDLSNTMRGIVNSANQVSLGAEQVSNASQTLSQGATEQASSIEELSATMDDISGKISNTAKVSEEMAKLSNESEKAVLLSNQKMSDMSKAMQDITEKSNEISKIIKTIDDIAFQTNILSLNAAIEAARAGAAGKGFAVVADEVGNLAQRSAKAAQNTSDLIEETIDAVSKGAKISEETAASLEIVSAQSKKINTIITEISASSEEQAKGVKQVSLGIEQISSVVQSNSATAEESAASAEELYGQANLLNDLMRNFKLQDVKVEKEVKEEEGSVSAEAPEEKEEIRVASKEEPKAEKEQTEKAVKPLAPGKEKKEDSKPVSALKDKKKEVKPVSSVKETKEEALPEAPVKEEKKLLPKPVAKKSPKKKEEKQEDFDLNSVEEGIDLMTIPEPKAPPKTYEGMENRNWTVDSFGNDKY</sequence>
<feature type="domain" description="HAMP" evidence="7">
    <location>
        <begin position="375"/>
        <end position="427"/>
    </location>
</feature>
<dbReference type="EMBL" id="AFZD01000006">
    <property type="protein sequence ID" value="EHL13644.1"/>
    <property type="molecule type" value="Genomic_DNA"/>
</dbReference>
<dbReference type="PROSITE" id="PS50885">
    <property type="entry name" value="HAMP"/>
    <property type="match status" value="1"/>
</dbReference>
<evidence type="ECO:0000256" key="5">
    <source>
        <dbReference type="SAM" id="Phobius"/>
    </source>
</evidence>
<keyword evidence="3" id="KW-0807">Transducer</keyword>
<dbReference type="Pfam" id="PF00015">
    <property type="entry name" value="MCPsignal"/>
    <property type="match status" value="1"/>
</dbReference>
<dbReference type="GO" id="GO:0007165">
    <property type="term" value="P:signal transduction"/>
    <property type="evidence" value="ECO:0007669"/>
    <property type="project" value="UniProtKB-KW"/>
</dbReference>
<dbReference type="PROSITE" id="PS50111">
    <property type="entry name" value="CHEMOTAXIS_TRANSDUC_2"/>
    <property type="match status" value="1"/>
</dbReference>
<dbReference type="CDD" id="cd06225">
    <property type="entry name" value="HAMP"/>
    <property type="match status" value="1"/>
</dbReference>
<keyword evidence="5" id="KW-1133">Transmembrane helix</keyword>
<keyword evidence="5" id="KW-0812">Transmembrane</keyword>
<gene>
    <name evidence="8" type="ORF">HMPREF9624_02123</name>
</gene>
<keyword evidence="9" id="KW-1185">Reference proteome</keyword>
<dbReference type="GO" id="GO:0004888">
    <property type="term" value="F:transmembrane signaling receptor activity"/>
    <property type="evidence" value="ECO:0007669"/>
    <property type="project" value="TreeGrafter"/>
</dbReference>
<dbReference type="PANTHER" id="PTHR43531">
    <property type="entry name" value="PROTEIN ICFG"/>
    <property type="match status" value="1"/>
</dbReference>
<protein>
    <recommendedName>
        <fullName evidence="10">Methyl-accepting chemotaxis protein</fullName>
    </recommendedName>
</protein>
<dbReference type="RefSeq" id="WP_009537774.1">
    <property type="nucleotide sequence ID" value="NZ_JH414506.1"/>
</dbReference>
<dbReference type="PATRIC" id="fig|796944.3.peg.643"/>
<feature type="domain" description="Methyl-accepting transducer" evidence="6">
    <location>
        <begin position="479"/>
        <end position="708"/>
    </location>
</feature>
<dbReference type="Proteomes" id="UP000003527">
    <property type="component" value="Unassembled WGS sequence"/>
</dbReference>
<dbReference type="Gene3D" id="1.10.8.500">
    <property type="entry name" value="HAMP domain in histidine kinase"/>
    <property type="match status" value="1"/>
</dbReference>
<dbReference type="AlphaFoldDB" id="G9WSQ7"/>
<dbReference type="Gene3D" id="3.30.450.20">
    <property type="entry name" value="PAS domain"/>
    <property type="match status" value="1"/>
</dbReference>
<evidence type="ECO:0000259" key="6">
    <source>
        <dbReference type="PROSITE" id="PS50111"/>
    </source>
</evidence>
<dbReference type="InterPro" id="IPR051310">
    <property type="entry name" value="MCP_chemotaxis"/>
</dbReference>
<dbReference type="Pfam" id="PF00672">
    <property type="entry name" value="HAMP"/>
    <property type="match status" value="1"/>
</dbReference>
<proteinExistence type="inferred from homology"/>
<feature type="region of interest" description="Disordered" evidence="4">
    <location>
        <begin position="732"/>
        <end position="882"/>
    </location>
</feature>
<evidence type="ECO:0000256" key="4">
    <source>
        <dbReference type="SAM" id="MobiDB-lite"/>
    </source>
</evidence>